<protein>
    <submittedName>
        <fullName evidence="4">Fic/DOC family protein</fullName>
    </submittedName>
</protein>
<dbReference type="Pfam" id="PF02661">
    <property type="entry name" value="Fic"/>
    <property type="match status" value="1"/>
</dbReference>
<gene>
    <name evidence="4" type="ORF">JKKLCJKK_01062</name>
</gene>
<dbReference type="PROSITE" id="PS51459">
    <property type="entry name" value="FIDO"/>
    <property type="match status" value="1"/>
</dbReference>
<evidence type="ECO:0000256" key="2">
    <source>
        <dbReference type="PIRSR" id="PIRSR640198-2"/>
    </source>
</evidence>
<evidence type="ECO:0000259" key="3">
    <source>
        <dbReference type="PROSITE" id="PS51459"/>
    </source>
</evidence>
<dbReference type="PANTHER" id="PTHR13504:SF38">
    <property type="entry name" value="FIDO DOMAIN-CONTAINING PROTEIN"/>
    <property type="match status" value="1"/>
</dbReference>
<reference evidence="4 5" key="1">
    <citation type="submission" date="2019-10" db="EMBL/GenBank/DDBJ databases">
        <authorList>
            <person name="Wolf R A."/>
        </authorList>
    </citation>
    <scope>NUCLEOTIDE SEQUENCE [LARGE SCALE GENOMIC DNA]</scope>
    <source>
        <strain evidence="4">Collinsella_intestinalis_DSM_13632</strain>
    </source>
</reference>
<dbReference type="AlphaFoldDB" id="A0A5K1J6H6"/>
<proteinExistence type="predicted"/>
<feature type="domain" description="Fido" evidence="3">
    <location>
        <begin position="108"/>
        <end position="266"/>
    </location>
</feature>
<feature type="binding site" evidence="2">
    <location>
        <begin position="239"/>
        <end position="240"/>
    </location>
    <ligand>
        <name>ATP</name>
        <dbReference type="ChEBI" id="CHEBI:30616"/>
    </ligand>
</feature>
<evidence type="ECO:0000313" key="5">
    <source>
        <dbReference type="Proteomes" id="UP000405524"/>
    </source>
</evidence>
<name>A0A5K1J6H6_9ACTN</name>
<evidence type="ECO:0000256" key="1">
    <source>
        <dbReference type="PIRSR" id="PIRSR640198-1"/>
    </source>
</evidence>
<dbReference type="InterPro" id="IPR036597">
    <property type="entry name" value="Fido-like_dom_sf"/>
</dbReference>
<keyword evidence="2" id="KW-0547">Nucleotide-binding</keyword>
<dbReference type="PANTHER" id="PTHR13504">
    <property type="entry name" value="FIDO DOMAIN-CONTAINING PROTEIN DDB_G0283145"/>
    <property type="match status" value="1"/>
</dbReference>
<keyword evidence="2" id="KW-0067">ATP-binding</keyword>
<dbReference type="InterPro" id="IPR003812">
    <property type="entry name" value="Fido"/>
</dbReference>
<dbReference type="EMBL" id="CABWIC010000011">
    <property type="protein sequence ID" value="VWL98399.1"/>
    <property type="molecule type" value="Genomic_DNA"/>
</dbReference>
<feature type="active site" evidence="1">
    <location>
        <position position="197"/>
    </location>
</feature>
<dbReference type="Gene3D" id="1.10.3290.10">
    <property type="entry name" value="Fido-like domain"/>
    <property type="match status" value="1"/>
</dbReference>
<dbReference type="SUPFAM" id="SSF140931">
    <property type="entry name" value="Fic-like"/>
    <property type="match status" value="1"/>
</dbReference>
<dbReference type="InterPro" id="IPR040198">
    <property type="entry name" value="Fido_containing"/>
</dbReference>
<sequence length="357" mass="40485">MTQFDYNRALSSLMTPEVVSALGNIREHKGKTSLLSIAHPDRFVALVEVAKIQSTSASNRIENISTSDKRLRELILEKAEPRNRDEREIAGYRYVLDLIHESHDDIPITPGVILQLHRELYRYSGDSHAGTWKDSDNVITERTAQGELVARFVPTPAVMTPDAVEAICEEYRNQMDVGTYDPLLVSLVFAFDFVSIHPFNDGNGCMSRLLTLLLMYRSGYNVGKYVSIEREIERTKESYYEALAVSSQGWREGKSDYAPFVTYMLGIIDACYRELANRLPLVGAPADNEEAIRAFFDRLIGSATKREILDANPRMSQRTLERILSKLQQEGIIEKVGAARSTAYRRCRGATKREKHR</sequence>
<evidence type="ECO:0000313" key="4">
    <source>
        <dbReference type="EMBL" id="VWL98399.1"/>
    </source>
</evidence>
<dbReference type="GO" id="GO:0005524">
    <property type="term" value="F:ATP binding"/>
    <property type="evidence" value="ECO:0007669"/>
    <property type="project" value="UniProtKB-KW"/>
</dbReference>
<organism evidence="4 5">
    <name type="scientific">Collinsella intestinalis</name>
    <dbReference type="NCBI Taxonomy" id="147207"/>
    <lineage>
        <taxon>Bacteria</taxon>
        <taxon>Bacillati</taxon>
        <taxon>Actinomycetota</taxon>
        <taxon>Coriobacteriia</taxon>
        <taxon>Coriobacteriales</taxon>
        <taxon>Coriobacteriaceae</taxon>
        <taxon>Collinsella</taxon>
    </lineage>
</organism>
<dbReference type="RefSeq" id="WP_152063630.1">
    <property type="nucleotide sequence ID" value="NZ_CABWIC010000011.1"/>
</dbReference>
<dbReference type="Proteomes" id="UP000405524">
    <property type="component" value="Unassembled WGS sequence"/>
</dbReference>
<feature type="binding site" evidence="2">
    <location>
        <begin position="201"/>
        <end position="208"/>
    </location>
    <ligand>
        <name>ATP</name>
        <dbReference type="ChEBI" id="CHEBI:30616"/>
    </ligand>
</feature>
<dbReference type="OrthoDB" id="9813719at2"/>
<accession>A0A5K1J6H6</accession>
<dbReference type="GeneID" id="77466046"/>